<evidence type="ECO:0000256" key="3">
    <source>
        <dbReference type="ARBA" id="ARBA00043265"/>
    </source>
</evidence>
<dbReference type="PROSITE" id="PS50835">
    <property type="entry name" value="IG_LIKE"/>
    <property type="match status" value="1"/>
</dbReference>
<reference evidence="4" key="2">
    <citation type="submission" date="2025-08" db="UniProtKB">
        <authorList>
            <consortium name="Ensembl"/>
        </authorList>
    </citation>
    <scope>IDENTIFICATION</scope>
</reference>
<dbReference type="Pfam" id="PF07686">
    <property type="entry name" value="V-set"/>
    <property type="match status" value="1"/>
</dbReference>
<evidence type="ECO:0000313" key="4">
    <source>
        <dbReference type="Ensembl" id="ENSMUNP00000003410.2"/>
    </source>
</evidence>
<keyword evidence="5" id="KW-1185">Reference proteome</keyword>
<dbReference type="PANTHER" id="PTHR23266">
    <property type="entry name" value="IMMUNOGLOBULIN HEAVY CHAIN"/>
    <property type="match status" value="1"/>
</dbReference>
<dbReference type="Ensembl" id="ENSMUNT00000004013.2">
    <property type="protein sequence ID" value="ENSMUNP00000003410.2"/>
    <property type="gene ID" value="ENSMUNG00000002913.2"/>
</dbReference>
<dbReference type="InterPro" id="IPR036179">
    <property type="entry name" value="Ig-like_dom_sf"/>
</dbReference>
<keyword evidence="2" id="KW-1064">Adaptive immunity</keyword>
<dbReference type="SUPFAM" id="SSF48726">
    <property type="entry name" value="Immunoglobulin"/>
    <property type="match status" value="1"/>
</dbReference>
<dbReference type="InterPro" id="IPR013106">
    <property type="entry name" value="Ig_V-set"/>
</dbReference>
<dbReference type="InterPro" id="IPR050199">
    <property type="entry name" value="IgHV"/>
</dbReference>
<reference evidence="4" key="1">
    <citation type="submission" date="2020-03" db="EMBL/GenBank/DDBJ databases">
        <title>Melopsittacus undulatus (budgerigar) genome, bMelUnd1, maternal haplotype with Z.</title>
        <authorList>
            <person name="Gedman G."/>
            <person name="Mountcastle J."/>
            <person name="Haase B."/>
            <person name="Formenti G."/>
            <person name="Wright T."/>
            <person name="Apodaca J."/>
            <person name="Pelan S."/>
            <person name="Chow W."/>
            <person name="Rhie A."/>
            <person name="Howe K."/>
            <person name="Fedrigo O."/>
            <person name="Jarvis E.D."/>
        </authorList>
    </citation>
    <scope>NUCLEOTIDE SEQUENCE [LARGE SCALE GENOMIC DNA]</scope>
</reference>
<dbReference type="InterPro" id="IPR013783">
    <property type="entry name" value="Ig-like_fold"/>
</dbReference>
<evidence type="ECO:0000256" key="1">
    <source>
        <dbReference type="ARBA" id="ARBA00022859"/>
    </source>
</evidence>
<dbReference type="GO" id="GO:0019814">
    <property type="term" value="C:immunoglobulin complex"/>
    <property type="evidence" value="ECO:0007669"/>
    <property type="project" value="UniProtKB-KW"/>
</dbReference>
<proteinExistence type="predicted"/>
<dbReference type="Gene3D" id="2.60.40.10">
    <property type="entry name" value="Immunoglobulins"/>
    <property type="match status" value="1"/>
</dbReference>
<evidence type="ECO:0000256" key="2">
    <source>
        <dbReference type="ARBA" id="ARBA00023130"/>
    </source>
</evidence>
<protein>
    <submittedName>
        <fullName evidence="4">Uncharacterized protein</fullName>
    </submittedName>
</protein>
<name>A0A8C6IXW8_MELUD</name>
<organism evidence="4 5">
    <name type="scientific">Melopsittacus undulatus</name>
    <name type="common">Budgerigar</name>
    <name type="synonym">Psittacus undulatus</name>
    <dbReference type="NCBI Taxonomy" id="13146"/>
    <lineage>
        <taxon>Eukaryota</taxon>
        <taxon>Metazoa</taxon>
        <taxon>Chordata</taxon>
        <taxon>Craniata</taxon>
        <taxon>Vertebrata</taxon>
        <taxon>Euteleostomi</taxon>
        <taxon>Archelosauria</taxon>
        <taxon>Archosauria</taxon>
        <taxon>Dinosauria</taxon>
        <taxon>Saurischia</taxon>
        <taxon>Theropoda</taxon>
        <taxon>Coelurosauria</taxon>
        <taxon>Aves</taxon>
        <taxon>Neognathae</taxon>
        <taxon>Neoaves</taxon>
        <taxon>Telluraves</taxon>
        <taxon>Australaves</taxon>
        <taxon>Psittaciformes</taxon>
        <taxon>Psittaculidae</taxon>
        <taxon>Melopsittacus</taxon>
    </lineage>
</organism>
<dbReference type="AlphaFoldDB" id="A0A8C6IXW8"/>
<dbReference type="GO" id="GO:0002250">
    <property type="term" value="P:adaptive immune response"/>
    <property type="evidence" value="ECO:0007669"/>
    <property type="project" value="UniProtKB-KW"/>
</dbReference>
<dbReference type="Proteomes" id="UP000694405">
    <property type="component" value="Chromosome 17"/>
</dbReference>
<dbReference type="SMART" id="SM00406">
    <property type="entry name" value="IGv"/>
    <property type="match status" value="1"/>
</dbReference>
<keyword evidence="3" id="KW-1280">Immunoglobulin</keyword>
<dbReference type="InterPro" id="IPR007110">
    <property type="entry name" value="Ig-like_dom"/>
</dbReference>
<dbReference type="GO" id="GO:0005576">
    <property type="term" value="C:extracellular region"/>
    <property type="evidence" value="ECO:0007669"/>
    <property type="project" value="UniProtKB-ARBA"/>
</dbReference>
<accession>A0A8V5GPQ8</accession>
<reference evidence="4" key="3">
    <citation type="submission" date="2025-09" db="UniProtKB">
        <authorList>
            <consortium name="Ensembl"/>
        </authorList>
    </citation>
    <scope>IDENTIFICATION</scope>
</reference>
<sequence>SLEETGGGLRAAGDFVLLSCRGYGFRFAIPSVRWYRQAAGGTPEWVSYISYNSSVITFVQSVQGRANASRDNSQSESSLFLSALQPQDSARYYCATYPHTETGKASEL</sequence>
<evidence type="ECO:0000313" key="5">
    <source>
        <dbReference type="Proteomes" id="UP000694405"/>
    </source>
</evidence>
<keyword evidence="1" id="KW-0391">Immunity</keyword>
<accession>A0A8C6IXW8</accession>